<evidence type="ECO:0000313" key="5">
    <source>
        <dbReference type="EMBL" id="OAT56328.1"/>
    </source>
</evidence>
<dbReference type="Pfam" id="PF00392">
    <property type="entry name" value="GntR"/>
    <property type="match status" value="1"/>
</dbReference>
<proteinExistence type="predicted"/>
<dbReference type="InterPro" id="IPR028978">
    <property type="entry name" value="Chorismate_lyase_/UTRA_dom_sf"/>
</dbReference>
<dbReference type="AlphaFoldDB" id="A0A1B7K844"/>
<name>A0A1B7K844_9ENTR</name>
<reference evidence="5 6" key="1">
    <citation type="submission" date="2016-04" db="EMBL/GenBank/DDBJ databases">
        <title>ATOL: Assembling a taxonomically balanced genome-scale reconstruction of the evolutionary history of the Enterobacteriaceae.</title>
        <authorList>
            <person name="Plunkett G.III."/>
            <person name="Neeno-Eckwall E.C."/>
            <person name="Glasner J.D."/>
            <person name="Perna N.T."/>
        </authorList>
    </citation>
    <scope>NUCLEOTIDE SEQUENCE [LARGE SCALE GENOMIC DNA]</scope>
    <source>
        <strain evidence="5 6">ATCC 51603</strain>
    </source>
</reference>
<dbReference type="Pfam" id="PF07702">
    <property type="entry name" value="UTRA"/>
    <property type="match status" value="1"/>
</dbReference>
<dbReference type="RefSeq" id="WP_064540710.1">
    <property type="nucleotide sequence ID" value="NZ_LXEU01000003.1"/>
</dbReference>
<dbReference type="Gene3D" id="1.10.10.10">
    <property type="entry name" value="Winged helix-like DNA-binding domain superfamily/Winged helix DNA-binding domain"/>
    <property type="match status" value="1"/>
</dbReference>
<dbReference type="GO" id="GO:0003677">
    <property type="term" value="F:DNA binding"/>
    <property type="evidence" value="ECO:0007669"/>
    <property type="project" value="UniProtKB-KW"/>
</dbReference>
<evidence type="ECO:0000259" key="4">
    <source>
        <dbReference type="PROSITE" id="PS50949"/>
    </source>
</evidence>
<dbReference type="PROSITE" id="PS50949">
    <property type="entry name" value="HTH_GNTR"/>
    <property type="match status" value="1"/>
</dbReference>
<evidence type="ECO:0000256" key="2">
    <source>
        <dbReference type="ARBA" id="ARBA00023125"/>
    </source>
</evidence>
<dbReference type="CDD" id="cd07377">
    <property type="entry name" value="WHTH_GntR"/>
    <property type="match status" value="1"/>
</dbReference>
<dbReference type="PATRIC" id="fig|1354264.4.peg.173"/>
<dbReference type="GO" id="GO:0003700">
    <property type="term" value="F:DNA-binding transcription factor activity"/>
    <property type="evidence" value="ECO:0007669"/>
    <property type="project" value="InterPro"/>
</dbReference>
<protein>
    <submittedName>
        <fullName evidence="5">YidP family HTH-type transcriptional regulator</fullName>
    </submittedName>
</protein>
<dbReference type="InterPro" id="IPR000524">
    <property type="entry name" value="Tscrpt_reg_HTH_GntR"/>
</dbReference>
<dbReference type="SUPFAM" id="SSF46785">
    <property type="entry name" value="Winged helix' DNA-binding domain"/>
    <property type="match status" value="1"/>
</dbReference>
<feature type="domain" description="HTH gntR-type" evidence="4">
    <location>
        <begin position="1"/>
        <end position="68"/>
    </location>
</feature>
<dbReference type="InterPro" id="IPR036388">
    <property type="entry name" value="WH-like_DNA-bd_sf"/>
</dbReference>
<keyword evidence="1" id="KW-0805">Transcription regulation</keyword>
<dbReference type="PANTHER" id="PTHR44846">
    <property type="entry name" value="MANNOSYL-D-GLYCERATE TRANSPORT/METABOLISM SYSTEM REPRESSOR MNGR-RELATED"/>
    <property type="match status" value="1"/>
</dbReference>
<dbReference type="InterPro" id="IPR036390">
    <property type="entry name" value="WH_DNA-bd_sf"/>
</dbReference>
<dbReference type="InterPro" id="IPR050679">
    <property type="entry name" value="Bact_HTH_transcr_reg"/>
</dbReference>
<accession>A0A1B7K844</accession>
<dbReference type="PANTHER" id="PTHR44846:SF1">
    <property type="entry name" value="MANNOSYL-D-GLYCERATE TRANSPORT_METABOLISM SYSTEM REPRESSOR MNGR-RELATED"/>
    <property type="match status" value="1"/>
</dbReference>
<sequence>MIYKSIANQLRIRIGTAEYAIGSALPGEHKLAEEFCVSRMTIRKAVDLLVNWGLVFRKNGSGTYISHKNVYPGTENLAGFFESMKTLNDNLTSQVLIFQIQPATEAIAMQLKIPTGHNVYYSRRMRFVNGTPLMLEDSYMPVHLFRNLSVSHLEGSKFRYIEESCHVGISGNYECLTPVLADSNIAELLQVKENSPILCITSLTCSKKNEFINYSIMYRNTSEYRIDHYA</sequence>
<organism evidence="5 6">
    <name type="scientific">Kluyvera georgiana ATCC 51603</name>
    <dbReference type="NCBI Taxonomy" id="1354264"/>
    <lineage>
        <taxon>Bacteria</taxon>
        <taxon>Pseudomonadati</taxon>
        <taxon>Pseudomonadota</taxon>
        <taxon>Gammaproteobacteria</taxon>
        <taxon>Enterobacterales</taxon>
        <taxon>Enterobacteriaceae</taxon>
        <taxon>Kluyvera</taxon>
    </lineage>
</organism>
<dbReference type="PRINTS" id="PR00035">
    <property type="entry name" value="HTHGNTR"/>
</dbReference>
<keyword evidence="6" id="KW-1185">Reference proteome</keyword>
<comment type="caution">
    <text evidence="5">The sequence shown here is derived from an EMBL/GenBank/DDBJ whole genome shotgun (WGS) entry which is preliminary data.</text>
</comment>
<dbReference type="InterPro" id="IPR011663">
    <property type="entry name" value="UTRA"/>
</dbReference>
<dbReference type="SMART" id="SM00345">
    <property type="entry name" value="HTH_GNTR"/>
    <property type="match status" value="1"/>
</dbReference>
<keyword evidence="2" id="KW-0238">DNA-binding</keyword>
<dbReference type="GO" id="GO:0045892">
    <property type="term" value="P:negative regulation of DNA-templated transcription"/>
    <property type="evidence" value="ECO:0007669"/>
    <property type="project" value="TreeGrafter"/>
</dbReference>
<dbReference type="Proteomes" id="UP000078386">
    <property type="component" value="Unassembled WGS sequence"/>
</dbReference>
<dbReference type="EMBL" id="LXEU01000003">
    <property type="protein sequence ID" value="OAT56328.1"/>
    <property type="molecule type" value="Genomic_DNA"/>
</dbReference>
<evidence type="ECO:0000256" key="3">
    <source>
        <dbReference type="ARBA" id="ARBA00023163"/>
    </source>
</evidence>
<keyword evidence="3" id="KW-0804">Transcription</keyword>
<dbReference type="SUPFAM" id="SSF64288">
    <property type="entry name" value="Chorismate lyase-like"/>
    <property type="match status" value="1"/>
</dbReference>
<dbReference type="SMART" id="SM00866">
    <property type="entry name" value="UTRA"/>
    <property type="match status" value="1"/>
</dbReference>
<evidence type="ECO:0000256" key="1">
    <source>
        <dbReference type="ARBA" id="ARBA00023015"/>
    </source>
</evidence>
<evidence type="ECO:0000313" key="6">
    <source>
        <dbReference type="Proteomes" id="UP000078386"/>
    </source>
</evidence>
<gene>
    <name evidence="5" type="ORF">M989_00165</name>
</gene>
<dbReference type="Gene3D" id="3.40.1410.10">
    <property type="entry name" value="Chorismate lyase-like"/>
    <property type="match status" value="1"/>
</dbReference>